<feature type="modified residue" description="4-aspartylphosphate" evidence="1">
    <location>
        <position position="72"/>
    </location>
</feature>
<evidence type="ECO:0000256" key="1">
    <source>
        <dbReference type="PROSITE-ProRule" id="PRU00169"/>
    </source>
</evidence>
<dbReference type="InterPro" id="IPR001789">
    <property type="entry name" value="Sig_transdc_resp-reg_receiver"/>
</dbReference>
<proteinExistence type="predicted"/>
<feature type="domain" description="Response regulatory" evidence="2">
    <location>
        <begin position="15"/>
        <end position="140"/>
    </location>
</feature>
<organism evidence="3 4">
    <name type="scientific">Spirosoma taeanense</name>
    <dbReference type="NCBI Taxonomy" id="2735870"/>
    <lineage>
        <taxon>Bacteria</taxon>
        <taxon>Pseudomonadati</taxon>
        <taxon>Bacteroidota</taxon>
        <taxon>Cytophagia</taxon>
        <taxon>Cytophagales</taxon>
        <taxon>Cytophagaceae</taxon>
        <taxon>Spirosoma</taxon>
    </lineage>
</organism>
<dbReference type="Pfam" id="PF00072">
    <property type="entry name" value="Response_reg"/>
    <property type="match status" value="1"/>
</dbReference>
<dbReference type="InterPro" id="IPR052893">
    <property type="entry name" value="TCS_response_regulator"/>
</dbReference>
<dbReference type="Gene3D" id="3.40.50.2300">
    <property type="match status" value="1"/>
</dbReference>
<name>A0A6M5Y7L1_9BACT</name>
<keyword evidence="4" id="KW-1185">Reference proteome</keyword>
<dbReference type="Proteomes" id="UP000502756">
    <property type="component" value="Chromosome"/>
</dbReference>
<dbReference type="PANTHER" id="PTHR44520">
    <property type="entry name" value="RESPONSE REGULATOR RCP1-RELATED"/>
    <property type="match status" value="1"/>
</dbReference>
<dbReference type="PROSITE" id="PS50110">
    <property type="entry name" value="RESPONSE_REGULATORY"/>
    <property type="match status" value="1"/>
</dbReference>
<dbReference type="RefSeq" id="WP_171739244.1">
    <property type="nucleotide sequence ID" value="NZ_CP053435.1"/>
</dbReference>
<dbReference type="GO" id="GO:0000160">
    <property type="term" value="P:phosphorelay signal transduction system"/>
    <property type="evidence" value="ECO:0007669"/>
    <property type="project" value="InterPro"/>
</dbReference>
<sequence>MAVDRLIQARSAKPTILVLEDNADQWFLIRWVLLQKFPEVEPVWMSDSTQAILYLESCSENEQELPRLILLDLYLPTCQVGFNFAQIIKSHYRYREIPVVMLSWSHDPDDIRKSYRCGVNSFITKPATNNQWLDCFGMLRQYWWDITTLPNVV</sequence>
<protein>
    <submittedName>
        <fullName evidence="3">Response regulator</fullName>
    </submittedName>
</protein>
<dbReference type="InterPro" id="IPR011006">
    <property type="entry name" value="CheY-like_superfamily"/>
</dbReference>
<reference evidence="3 4" key="1">
    <citation type="submission" date="2020-05" db="EMBL/GenBank/DDBJ databases">
        <title>Genome sequencing of Spirosoma sp. TS118.</title>
        <authorList>
            <person name="Lee J.-H."/>
            <person name="Jeong S."/>
            <person name="Zhao L."/>
            <person name="Jung J.-H."/>
            <person name="Kim M.-K."/>
            <person name="Lim S."/>
        </authorList>
    </citation>
    <scope>NUCLEOTIDE SEQUENCE [LARGE SCALE GENOMIC DNA]</scope>
    <source>
        <strain evidence="3 4">TS118</strain>
    </source>
</reference>
<evidence type="ECO:0000259" key="2">
    <source>
        <dbReference type="PROSITE" id="PS50110"/>
    </source>
</evidence>
<dbReference type="AlphaFoldDB" id="A0A6M5Y7L1"/>
<evidence type="ECO:0000313" key="4">
    <source>
        <dbReference type="Proteomes" id="UP000502756"/>
    </source>
</evidence>
<dbReference type="SUPFAM" id="SSF52172">
    <property type="entry name" value="CheY-like"/>
    <property type="match status" value="1"/>
</dbReference>
<keyword evidence="1" id="KW-0597">Phosphoprotein</keyword>
<dbReference type="PANTHER" id="PTHR44520:SF2">
    <property type="entry name" value="RESPONSE REGULATOR RCP1"/>
    <property type="match status" value="1"/>
</dbReference>
<evidence type="ECO:0000313" key="3">
    <source>
        <dbReference type="EMBL" id="QJW89406.1"/>
    </source>
</evidence>
<dbReference type="EMBL" id="CP053435">
    <property type="protein sequence ID" value="QJW89406.1"/>
    <property type="molecule type" value="Genomic_DNA"/>
</dbReference>
<dbReference type="KEGG" id="stae:HNV11_08420"/>
<dbReference type="SMART" id="SM00448">
    <property type="entry name" value="REC"/>
    <property type="match status" value="1"/>
</dbReference>
<gene>
    <name evidence="3" type="ORF">HNV11_08420</name>
</gene>
<accession>A0A6M5Y7L1</accession>